<evidence type="ECO:0000313" key="2">
    <source>
        <dbReference type="EMBL" id="QQU01039.1"/>
    </source>
</evidence>
<reference evidence="2 3" key="1">
    <citation type="submission" date="2021-01" db="EMBL/GenBank/DDBJ databases">
        <title>FDA dAtabase for Regulatory Grade micrObial Sequences (FDA-ARGOS): Supporting development and validation of Infectious Disease Dx tests.</title>
        <authorList>
            <person name="Sproer C."/>
            <person name="Gronow S."/>
            <person name="Severitt S."/>
            <person name="Schroder I."/>
            <person name="Tallon L."/>
            <person name="Sadzewicz L."/>
            <person name="Zhao X."/>
            <person name="Boylan J."/>
            <person name="Ott S."/>
            <person name="Bowen H."/>
            <person name="Vavikolanu K."/>
            <person name="Mehta A."/>
            <person name="Aluvathingal J."/>
            <person name="Nadendla S."/>
            <person name="Lowell S."/>
            <person name="Myers T."/>
            <person name="Yan Y."/>
            <person name="Sichtig H."/>
        </authorList>
    </citation>
    <scope>NUCLEOTIDE SEQUENCE [LARGE SCALE GENOMIC DNA]</scope>
    <source>
        <strain evidence="2 3">FDAARGOS_1131</strain>
    </source>
</reference>
<dbReference type="Proteomes" id="UP000596202">
    <property type="component" value="Chromosome"/>
</dbReference>
<dbReference type="InterPro" id="IPR043857">
    <property type="entry name" value="DUF5819"/>
</dbReference>
<organism evidence="2 3">
    <name type="scientific">Myroides odoratus</name>
    <name type="common">Flavobacterium odoratum</name>
    <dbReference type="NCBI Taxonomy" id="256"/>
    <lineage>
        <taxon>Bacteria</taxon>
        <taxon>Pseudomonadati</taxon>
        <taxon>Bacteroidota</taxon>
        <taxon>Flavobacteriia</taxon>
        <taxon>Flavobacteriales</taxon>
        <taxon>Flavobacteriaceae</taxon>
        <taxon>Myroides</taxon>
    </lineage>
</organism>
<keyword evidence="1" id="KW-0812">Transmembrane</keyword>
<sequence>MYFHFLFVAMKKLYHYFVYLVLLLYCSFILLIQVYDQGYFKSDTIQQFKENYALPFFEQNWSMFSPNPPMGNHYFLVQFCTATQKSDLIDIQKLIRLRSYSSFFSIDQRLKKYFSGCFNDIITLQRNNIKIQGNPHISQGLESIVNYSKFVFQNQADFQSLIQPHDSVFIKLFLVDEQLNTDIHLPKTYTTIYTELDKIFLTQQH</sequence>
<evidence type="ECO:0008006" key="4">
    <source>
        <dbReference type="Google" id="ProtNLM"/>
    </source>
</evidence>
<dbReference type="AlphaFoldDB" id="A0A9Q7EB94"/>
<dbReference type="EMBL" id="CP068108">
    <property type="protein sequence ID" value="QQU01039.1"/>
    <property type="molecule type" value="Genomic_DNA"/>
</dbReference>
<protein>
    <recommendedName>
        <fullName evidence="4">Transmembrane protein</fullName>
    </recommendedName>
</protein>
<keyword evidence="1" id="KW-0472">Membrane</keyword>
<name>A0A9Q7EB94_MYROD</name>
<gene>
    <name evidence="2" type="ORF">I6I88_04595</name>
</gene>
<accession>A0A9Q7EB94</accession>
<feature type="transmembrane region" description="Helical" evidence="1">
    <location>
        <begin position="13"/>
        <end position="32"/>
    </location>
</feature>
<dbReference type="OrthoDB" id="9342777at2"/>
<dbReference type="Pfam" id="PF19136">
    <property type="entry name" value="DUF5819"/>
    <property type="match status" value="1"/>
</dbReference>
<keyword evidence="1" id="KW-1133">Transmembrane helix</keyword>
<proteinExistence type="predicted"/>
<evidence type="ECO:0000256" key="1">
    <source>
        <dbReference type="SAM" id="Phobius"/>
    </source>
</evidence>
<evidence type="ECO:0000313" key="3">
    <source>
        <dbReference type="Proteomes" id="UP000596202"/>
    </source>
</evidence>